<proteinExistence type="predicted"/>
<dbReference type="VEuPathDB" id="FungiDB:HCDG_05734"/>
<dbReference type="AlphaFoldDB" id="C6HHQ3"/>
<reference evidence="2" key="1">
    <citation type="submission" date="2009-05" db="EMBL/GenBank/DDBJ databases">
        <title>The genome sequence of Ajellomyces capsulatus strain H143.</title>
        <authorList>
            <person name="Champion M."/>
            <person name="Cuomo C.A."/>
            <person name="Ma L.-J."/>
            <person name="Henn M.R."/>
            <person name="Sil A."/>
            <person name="Goldman B."/>
            <person name="Young S.K."/>
            <person name="Kodira C.D."/>
            <person name="Zeng Q."/>
            <person name="Koehrsen M."/>
            <person name="Alvarado L."/>
            <person name="Berlin A.M."/>
            <person name="Borenstein D."/>
            <person name="Chen Z."/>
            <person name="Engels R."/>
            <person name="Freedman E."/>
            <person name="Gellesch M."/>
            <person name="Goldberg J."/>
            <person name="Griggs A."/>
            <person name="Gujja S."/>
            <person name="Heiman D.I."/>
            <person name="Hepburn T.A."/>
            <person name="Howarth C."/>
            <person name="Jen D."/>
            <person name="Larson L."/>
            <person name="Lewis B."/>
            <person name="Mehta T."/>
            <person name="Park D."/>
            <person name="Pearson M."/>
            <person name="Roberts A."/>
            <person name="Saif S."/>
            <person name="Shea T.D."/>
            <person name="Shenoy N."/>
            <person name="Sisk P."/>
            <person name="Stolte C."/>
            <person name="Sykes S."/>
            <person name="Walk T."/>
            <person name="White J."/>
            <person name="Yandava C."/>
            <person name="Klein B."/>
            <person name="McEwen J.G."/>
            <person name="Puccia R."/>
            <person name="Goldman G.H."/>
            <person name="Felipe M.S."/>
            <person name="Nino-Vega G."/>
            <person name="San-Blas G."/>
            <person name="Taylor J.W."/>
            <person name="Mendoza L."/>
            <person name="Galagan J.E."/>
            <person name="Nusbaum C."/>
            <person name="Birren B.W."/>
        </authorList>
    </citation>
    <scope>NUCLEOTIDE SEQUENCE [LARGE SCALE GENOMIC DNA]</scope>
    <source>
        <strain evidence="2">H143</strain>
    </source>
</reference>
<evidence type="ECO:0000313" key="2">
    <source>
        <dbReference type="Proteomes" id="UP000002624"/>
    </source>
</evidence>
<dbReference type="EMBL" id="GG692427">
    <property type="protein sequence ID" value="EER40337.1"/>
    <property type="molecule type" value="Genomic_DNA"/>
</dbReference>
<evidence type="ECO:0000313" key="1">
    <source>
        <dbReference type="EMBL" id="EER40337.1"/>
    </source>
</evidence>
<sequence length="112" mass="13006">MVSNSTILCNRGQNRPRALDSVPRLKPLRSLCLSEIRFSPRYLKFKDKDEKSELQKRNFSEVDNLVTHLYPGPISLPSYLFHDRRYAQASSNLLLFLFRSSTYYSTTSISGR</sequence>
<dbReference type="HOGENOM" id="CLU_2145112_0_0_1"/>
<protein>
    <submittedName>
        <fullName evidence="1">Uncharacterized protein</fullName>
    </submittedName>
</protein>
<organism evidence="1 2">
    <name type="scientific">Ajellomyces capsulatus (strain H143)</name>
    <name type="common">Darling's disease fungus</name>
    <name type="synonym">Histoplasma capsulatum</name>
    <dbReference type="NCBI Taxonomy" id="544712"/>
    <lineage>
        <taxon>Eukaryota</taxon>
        <taxon>Fungi</taxon>
        <taxon>Dikarya</taxon>
        <taxon>Ascomycota</taxon>
        <taxon>Pezizomycotina</taxon>
        <taxon>Eurotiomycetes</taxon>
        <taxon>Eurotiomycetidae</taxon>
        <taxon>Onygenales</taxon>
        <taxon>Ajellomycetaceae</taxon>
        <taxon>Histoplasma</taxon>
    </lineage>
</organism>
<accession>C6HHQ3</accession>
<name>C6HHQ3_AJECH</name>
<gene>
    <name evidence="1" type="ORF">HCDG_05734</name>
</gene>
<dbReference type="Proteomes" id="UP000002624">
    <property type="component" value="Unassembled WGS sequence"/>
</dbReference>